<organism evidence="1 2">
    <name type="scientific">Magnetospirillum moscoviense</name>
    <dbReference type="NCBI Taxonomy" id="1437059"/>
    <lineage>
        <taxon>Bacteria</taxon>
        <taxon>Pseudomonadati</taxon>
        <taxon>Pseudomonadota</taxon>
        <taxon>Alphaproteobacteria</taxon>
        <taxon>Rhodospirillales</taxon>
        <taxon>Rhodospirillaceae</taxon>
        <taxon>Magnetospirillum</taxon>
    </lineage>
</organism>
<sequence>MTRQDHLDRVVGLWLGLPAGQSPPRLPDELAALLLRDEERRSAHRDPWGCWEFPFSDNFQRGRLFEPEIDAWLAGQRARLAADGVRLEPLWPDGHAFALAVSHDVDDLSHQVTPGQWLRSARLRMGADGWRARLKAALATVPASLWQVRLLSRAPDLAASVERALAIETELGVRASWFFTVWPCAKPHPVDCVYRLDDPCRFEGRVRPVGEVVRAIAERGHEVGLHGSFASALEPGLLADQAQTLARASGRPVRATRQHWLHWRIDHTPALQQAAGLEVDGTLGFNDGVGFRAGTSLPVPLWDESRQREVGVLALPLAVMDVALFRPGALGLDLALALSLSDRLVGRVAELGGLVSLLIHPSHLAEPRVESLFRHVVAKARAQGAWTATHGEILDHWTRRAAALGY</sequence>
<keyword evidence="2" id="KW-1185">Reference proteome</keyword>
<evidence type="ECO:0008006" key="3">
    <source>
        <dbReference type="Google" id="ProtNLM"/>
    </source>
</evidence>
<dbReference type="RefSeq" id="WP_068498113.1">
    <property type="nucleotide sequence ID" value="NZ_LWQU01000104.1"/>
</dbReference>
<evidence type="ECO:0000313" key="1">
    <source>
        <dbReference type="EMBL" id="OAN55052.1"/>
    </source>
</evidence>
<dbReference type="AlphaFoldDB" id="A0A178MW43"/>
<dbReference type="EMBL" id="LWQU01000104">
    <property type="protein sequence ID" value="OAN55052.1"/>
    <property type="molecule type" value="Genomic_DNA"/>
</dbReference>
<dbReference type="STRING" id="1437059.A6A05_00385"/>
<gene>
    <name evidence="1" type="ORF">A6A05_00385</name>
</gene>
<protein>
    <recommendedName>
        <fullName evidence="3">NodB homology domain-containing protein</fullName>
    </recommendedName>
</protein>
<dbReference type="GO" id="GO:0005975">
    <property type="term" value="P:carbohydrate metabolic process"/>
    <property type="evidence" value="ECO:0007669"/>
    <property type="project" value="InterPro"/>
</dbReference>
<dbReference type="Gene3D" id="3.20.20.370">
    <property type="entry name" value="Glycoside hydrolase/deacetylase"/>
    <property type="match status" value="1"/>
</dbReference>
<comment type="caution">
    <text evidence="1">The sequence shown here is derived from an EMBL/GenBank/DDBJ whole genome shotgun (WGS) entry which is preliminary data.</text>
</comment>
<name>A0A178MW43_9PROT</name>
<proteinExistence type="predicted"/>
<dbReference type="Proteomes" id="UP000078543">
    <property type="component" value="Unassembled WGS sequence"/>
</dbReference>
<dbReference type="OrthoDB" id="9787041at2"/>
<accession>A0A178MW43</accession>
<dbReference type="InterPro" id="IPR011330">
    <property type="entry name" value="Glyco_hydro/deAcase_b/a-brl"/>
</dbReference>
<evidence type="ECO:0000313" key="2">
    <source>
        <dbReference type="Proteomes" id="UP000078543"/>
    </source>
</evidence>
<dbReference type="SUPFAM" id="SSF88713">
    <property type="entry name" value="Glycoside hydrolase/deacetylase"/>
    <property type="match status" value="1"/>
</dbReference>
<reference evidence="1 2" key="1">
    <citation type="submission" date="2016-04" db="EMBL/GenBank/DDBJ databases">
        <title>Draft genome sequence of freshwater magnetotactic bacteria Magnetospirillum marisnigri SP-1 and Magnetospirillum moscoviense BB-1.</title>
        <authorList>
            <person name="Koziaeva V."/>
            <person name="Dziuba M.V."/>
            <person name="Ivanov T.M."/>
            <person name="Kuznetsov B."/>
            <person name="Grouzdev D.S."/>
        </authorList>
    </citation>
    <scope>NUCLEOTIDE SEQUENCE [LARGE SCALE GENOMIC DNA]</scope>
    <source>
        <strain evidence="1 2">BB-1</strain>
    </source>
</reference>